<dbReference type="Gene3D" id="3.40.30.10">
    <property type="entry name" value="Glutaredoxin"/>
    <property type="match status" value="1"/>
</dbReference>
<proteinExistence type="predicted"/>
<dbReference type="Pfam" id="PF13098">
    <property type="entry name" value="Thioredoxin_2"/>
    <property type="match status" value="1"/>
</dbReference>
<keyword evidence="1" id="KW-0732">Signal</keyword>
<protein>
    <submittedName>
        <fullName evidence="3">Thioredoxin fold domain-containing protein</fullName>
    </submittedName>
</protein>
<dbReference type="InterPro" id="IPR012336">
    <property type="entry name" value="Thioredoxin-like_fold"/>
</dbReference>
<feature type="signal peptide" evidence="1">
    <location>
        <begin position="1"/>
        <end position="23"/>
    </location>
</feature>
<dbReference type="Proteomes" id="UP000808146">
    <property type="component" value="Unassembled WGS sequence"/>
</dbReference>
<evidence type="ECO:0000313" key="4">
    <source>
        <dbReference type="Proteomes" id="UP000808146"/>
    </source>
</evidence>
<reference evidence="3" key="1">
    <citation type="submission" date="2020-10" db="EMBL/GenBank/DDBJ databases">
        <title>Connecting structure to function with the recovery of over 1000 high-quality activated sludge metagenome-assembled genomes encoding full-length rRNA genes using long-read sequencing.</title>
        <authorList>
            <person name="Singleton C.M."/>
            <person name="Petriglieri F."/>
            <person name="Kristensen J.M."/>
            <person name="Kirkegaard R.H."/>
            <person name="Michaelsen T.Y."/>
            <person name="Andersen M.H."/>
            <person name="Karst S.M."/>
            <person name="Dueholm M.S."/>
            <person name="Nielsen P.H."/>
            <person name="Albertsen M."/>
        </authorList>
    </citation>
    <scope>NUCLEOTIDE SEQUENCE</scope>
    <source>
        <strain evidence="3">OdNE_18-Q3-R46-58_BAT3C.305</strain>
    </source>
</reference>
<evidence type="ECO:0000259" key="2">
    <source>
        <dbReference type="Pfam" id="PF13098"/>
    </source>
</evidence>
<feature type="chain" id="PRO_5039148948" evidence="1">
    <location>
        <begin position="24"/>
        <end position="259"/>
    </location>
</feature>
<dbReference type="InterPro" id="IPR036249">
    <property type="entry name" value="Thioredoxin-like_sf"/>
</dbReference>
<gene>
    <name evidence="3" type="ORF">IPN75_09710</name>
</gene>
<organism evidence="3 4">
    <name type="scientific">Candidatus Dechloromonas phosphorivorans</name>
    <dbReference type="NCBI Taxonomy" id="2899244"/>
    <lineage>
        <taxon>Bacteria</taxon>
        <taxon>Pseudomonadati</taxon>
        <taxon>Pseudomonadota</taxon>
        <taxon>Betaproteobacteria</taxon>
        <taxon>Rhodocyclales</taxon>
        <taxon>Azonexaceae</taxon>
        <taxon>Dechloromonas</taxon>
    </lineage>
</organism>
<sequence length="259" mass="28481">MGFFQWWVLAVLLLLAPIPGAFADGAWKADVPRAQAAFEKETGQPLRPGHRVEPTVFPGYYAVRSGAVGAPSAYFREDMVWTANVRAAGWTIGSATESSPEGRIRWLKEQVRQLPLERLILVKRSKPPVAVIWSAPDCPFCRRLEEALEQEGVSAYVAPVGLSEEGYQRAAAAYCSNDPGKAWSAAMLGKPAAGPPRPGCTYPRDMLGDIGFFFGQGRLATPIVVFADGSTVTGWDDQRARARLREKIAQQIYFPLRER</sequence>
<accession>A0A9D7QHT7</accession>
<evidence type="ECO:0000256" key="1">
    <source>
        <dbReference type="SAM" id="SignalP"/>
    </source>
</evidence>
<name>A0A9D7QHT7_9RHOO</name>
<dbReference type="AlphaFoldDB" id="A0A9D7QHT7"/>
<dbReference type="SUPFAM" id="SSF52833">
    <property type="entry name" value="Thioredoxin-like"/>
    <property type="match status" value="1"/>
</dbReference>
<feature type="domain" description="Thioredoxin-like fold" evidence="2">
    <location>
        <begin position="123"/>
        <end position="231"/>
    </location>
</feature>
<dbReference type="EMBL" id="JADKBR010000011">
    <property type="protein sequence ID" value="MBK8890646.1"/>
    <property type="molecule type" value="Genomic_DNA"/>
</dbReference>
<evidence type="ECO:0000313" key="3">
    <source>
        <dbReference type="EMBL" id="MBK8890646.1"/>
    </source>
</evidence>
<comment type="caution">
    <text evidence="3">The sequence shown here is derived from an EMBL/GenBank/DDBJ whole genome shotgun (WGS) entry which is preliminary data.</text>
</comment>